<evidence type="ECO:0000313" key="6">
    <source>
        <dbReference type="Proteomes" id="UP000001072"/>
    </source>
</evidence>
<dbReference type="GeneID" id="18932700"/>
<evidence type="ECO:0000259" key="4">
    <source>
        <dbReference type="PROSITE" id="PS50250"/>
    </source>
</evidence>
<keyword evidence="2" id="KW-0647">Proteasome</keyword>
<dbReference type="GO" id="GO:0005634">
    <property type="term" value="C:nucleus"/>
    <property type="evidence" value="ECO:0007669"/>
    <property type="project" value="TreeGrafter"/>
</dbReference>
<dbReference type="InterPro" id="IPR033464">
    <property type="entry name" value="CSN8_PSD8_EIF3K"/>
</dbReference>
<dbReference type="RefSeq" id="XP_007416995.1">
    <property type="nucleotide sequence ID" value="XM_007416933.1"/>
</dbReference>
<evidence type="ECO:0000313" key="5">
    <source>
        <dbReference type="EMBL" id="EGF99704.1"/>
    </source>
</evidence>
<dbReference type="GO" id="GO:0008541">
    <property type="term" value="C:proteasome regulatory particle, lid subcomplex"/>
    <property type="evidence" value="ECO:0007669"/>
    <property type="project" value="TreeGrafter"/>
</dbReference>
<sequence>MSPTTRTASKLMNNQINQAQPQTPPKLKLTKESEELYQQLKLAFQSSNQSKSNQIHQLLTKLKIALAQSSLLMPTINDNTLIDPDSLTKARDILEFGAFYSVRSQDIPAFERYIAQLGPYYNDYNSILPISERRYPIIGLDLLRLLSQNKIAHFHTVLEGLVKEHGQKNIDILHTNPYISHPVNLERWLMEGSYSKVWSARSKIPMEEYKYFVDLLVDTIRNEIASCEEKAYASLPLSDAGTLLFFKTVGEVIEFAQKRNWQIDPISKSIIFPELSGIRHELAKEKVIEATLGYAKELETIV</sequence>
<dbReference type="eggNOG" id="KOG3151">
    <property type="taxonomic scope" value="Eukaryota"/>
</dbReference>
<dbReference type="HOGENOM" id="CLU_046003_2_1_1"/>
<dbReference type="EMBL" id="GL883155">
    <property type="protein sequence ID" value="EGF99704.1"/>
    <property type="molecule type" value="Genomic_DNA"/>
</dbReference>
<dbReference type="STRING" id="747676.F4S6K8"/>
<organism evidence="6">
    <name type="scientific">Melampsora larici-populina (strain 98AG31 / pathotype 3-4-7)</name>
    <name type="common">Poplar leaf rust fungus</name>
    <dbReference type="NCBI Taxonomy" id="747676"/>
    <lineage>
        <taxon>Eukaryota</taxon>
        <taxon>Fungi</taxon>
        <taxon>Dikarya</taxon>
        <taxon>Basidiomycota</taxon>
        <taxon>Pucciniomycotina</taxon>
        <taxon>Pucciniomycetes</taxon>
        <taxon>Pucciniales</taxon>
        <taxon>Melampsoraceae</taxon>
        <taxon>Melampsora</taxon>
    </lineage>
</organism>
<dbReference type="FunFam" id="1.25.40.990:FF:000001">
    <property type="entry name" value="26S proteasome non-ATPase regulatory subunit"/>
    <property type="match status" value="1"/>
</dbReference>
<dbReference type="OrthoDB" id="8775810at2759"/>
<dbReference type="InterPro" id="IPR006746">
    <property type="entry name" value="26S_Psome_Rpn12"/>
</dbReference>
<feature type="region of interest" description="Disordered" evidence="3">
    <location>
        <begin position="1"/>
        <end position="24"/>
    </location>
</feature>
<evidence type="ECO:0000256" key="2">
    <source>
        <dbReference type="ARBA" id="ARBA00022942"/>
    </source>
</evidence>
<dbReference type="KEGG" id="mlr:MELLADRAFT_75882"/>
<comment type="similarity">
    <text evidence="1">Belongs to the proteasome subunit S14 family.</text>
</comment>
<gene>
    <name evidence="5" type="ORF">MELLADRAFT_75882</name>
</gene>
<dbReference type="Pfam" id="PF10075">
    <property type="entry name" value="CSN8_PSD8_EIF3K"/>
    <property type="match status" value="1"/>
</dbReference>
<keyword evidence="6" id="KW-1185">Reference proteome</keyword>
<dbReference type="Proteomes" id="UP000001072">
    <property type="component" value="Unassembled WGS sequence"/>
</dbReference>
<reference evidence="6" key="1">
    <citation type="journal article" date="2011" name="Proc. Natl. Acad. Sci. U.S.A.">
        <title>Obligate biotrophy features unraveled by the genomic analysis of rust fungi.</title>
        <authorList>
            <person name="Duplessis S."/>
            <person name="Cuomo C.A."/>
            <person name="Lin Y.-C."/>
            <person name="Aerts A."/>
            <person name="Tisserant E."/>
            <person name="Veneault-Fourrey C."/>
            <person name="Joly D.L."/>
            <person name="Hacquard S."/>
            <person name="Amselem J."/>
            <person name="Cantarel B.L."/>
            <person name="Chiu R."/>
            <person name="Coutinho P.M."/>
            <person name="Feau N."/>
            <person name="Field M."/>
            <person name="Frey P."/>
            <person name="Gelhaye E."/>
            <person name="Goldberg J."/>
            <person name="Grabherr M.G."/>
            <person name="Kodira C.D."/>
            <person name="Kohler A."/>
            <person name="Kuees U."/>
            <person name="Lindquist E.A."/>
            <person name="Lucas S.M."/>
            <person name="Mago R."/>
            <person name="Mauceli E."/>
            <person name="Morin E."/>
            <person name="Murat C."/>
            <person name="Pangilinan J.L."/>
            <person name="Park R."/>
            <person name="Pearson M."/>
            <person name="Quesneville H."/>
            <person name="Rouhier N."/>
            <person name="Sakthikumar S."/>
            <person name="Salamov A.A."/>
            <person name="Schmutz J."/>
            <person name="Selles B."/>
            <person name="Shapiro H."/>
            <person name="Tanguay P."/>
            <person name="Tuskan G.A."/>
            <person name="Henrissat B."/>
            <person name="Van de Peer Y."/>
            <person name="Rouze P."/>
            <person name="Ellis J.G."/>
            <person name="Dodds P.N."/>
            <person name="Schein J.E."/>
            <person name="Zhong S."/>
            <person name="Hamelin R.C."/>
            <person name="Grigoriev I.V."/>
            <person name="Szabo L.J."/>
            <person name="Martin F."/>
        </authorList>
    </citation>
    <scope>NUCLEOTIDE SEQUENCE [LARGE SCALE GENOMIC DNA]</scope>
    <source>
        <strain evidence="6">98AG31 / pathotype 3-4-7</strain>
    </source>
</reference>
<evidence type="ECO:0000256" key="1">
    <source>
        <dbReference type="ARBA" id="ARBA00009627"/>
    </source>
</evidence>
<protein>
    <recommendedName>
        <fullName evidence="4">PCI domain-containing protein</fullName>
    </recommendedName>
</protein>
<dbReference type="InParanoid" id="F4S6K8"/>
<dbReference type="InterPro" id="IPR000717">
    <property type="entry name" value="PCI_dom"/>
</dbReference>
<accession>F4S6K8</accession>
<dbReference type="AlphaFoldDB" id="F4S6K8"/>
<dbReference type="PANTHER" id="PTHR12387">
    <property type="entry name" value="26S PROTEASOME NON-ATPASE REGULATORY SUBUNIT 8"/>
    <property type="match status" value="1"/>
</dbReference>
<dbReference type="PANTHER" id="PTHR12387:SF0">
    <property type="entry name" value="26S PROTEASOME NON-ATPASE REGULATORY SUBUNIT 8"/>
    <property type="match status" value="1"/>
</dbReference>
<dbReference type="FunCoup" id="F4S6K8">
    <property type="interactions" value="593"/>
</dbReference>
<feature type="compositionally biased region" description="Polar residues" evidence="3">
    <location>
        <begin position="1"/>
        <end position="21"/>
    </location>
</feature>
<evidence type="ECO:0000256" key="3">
    <source>
        <dbReference type="SAM" id="MobiDB-lite"/>
    </source>
</evidence>
<dbReference type="GO" id="GO:0005829">
    <property type="term" value="C:cytosol"/>
    <property type="evidence" value="ECO:0007669"/>
    <property type="project" value="TreeGrafter"/>
</dbReference>
<proteinExistence type="inferred from homology"/>
<dbReference type="VEuPathDB" id="FungiDB:MELLADRAFT_75882"/>
<feature type="domain" description="PCI" evidence="4">
    <location>
        <begin position="105"/>
        <end position="289"/>
    </location>
</feature>
<dbReference type="Gene3D" id="1.25.40.990">
    <property type="match status" value="1"/>
</dbReference>
<name>F4S6K8_MELLP</name>
<dbReference type="PROSITE" id="PS50250">
    <property type="entry name" value="PCI"/>
    <property type="match status" value="1"/>
</dbReference>
<dbReference type="GO" id="GO:0043161">
    <property type="term" value="P:proteasome-mediated ubiquitin-dependent protein catabolic process"/>
    <property type="evidence" value="ECO:0007669"/>
    <property type="project" value="TreeGrafter"/>
</dbReference>